<accession>A0A365YXU6</accession>
<dbReference type="EMBL" id="QEXL01000009">
    <property type="protein sequence ID" value="RBM07049.1"/>
    <property type="molecule type" value="Genomic_DNA"/>
</dbReference>
<proteinExistence type="predicted"/>
<sequence length="127" mass="14205">MGRGKDPDRHSLRGRSRMRHPAMLETYPVRNMSVLTVRCAPVDDPADGPTTGRPVRPSLIQAVFPRQSVEDYMEAPAGNLTTIFIAQGAPIGWYFSCIGSLLTQNKQYGQIFSNNVWGFHMNKYSGF</sequence>
<evidence type="ECO:0000313" key="2">
    <source>
        <dbReference type="Proteomes" id="UP000252680"/>
    </source>
</evidence>
<dbReference type="Proteomes" id="UP000252680">
    <property type="component" value="Unassembled WGS sequence"/>
</dbReference>
<gene>
    <name evidence="1" type="ORF">NJLHNGOC_07925</name>
</gene>
<dbReference type="AlphaFoldDB" id="A0A365YXU6"/>
<name>A0A365YXU6_9PROT</name>
<comment type="caution">
    <text evidence="1">The sequence shown here is derived from an EMBL/GenBank/DDBJ whole genome shotgun (WGS) entry which is preliminary data.</text>
</comment>
<reference evidence="1 2" key="1">
    <citation type="submission" date="2018-05" db="EMBL/GenBank/DDBJ databases">
        <title>Komagataeibacter cocois sp. nov., for a novel cellulose- producing strain isolated from coconut milk.</title>
        <authorList>
            <person name="Liu L."/>
            <person name="Wang Y."/>
            <person name="Liu S."/>
            <person name="Bi J."/>
            <person name="Chen H."/>
            <person name="Deng J."/>
            <person name="Zhang C."/>
            <person name="Hu Q."/>
            <person name="Li C."/>
        </authorList>
    </citation>
    <scope>NUCLEOTIDE SEQUENCE [LARGE SCALE GENOMIC DNA]</scope>
    <source>
        <strain evidence="1 2">WE7</strain>
    </source>
</reference>
<keyword evidence="2" id="KW-1185">Reference proteome</keyword>
<evidence type="ECO:0000313" key="1">
    <source>
        <dbReference type="EMBL" id="RBM07049.1"/>
    </source>
</evidence>
<organism evidence="1 2">
    <name type="scientific">Novacetimonas cocois</name>
    <dbReference type="NCBI Taxonomy" id="1747507"/>
    <lineage>
        <taxon>Bacteria</taxon>
        <taxon>Pseudomonadati</taxon>
        <taxon>Pseudomonadota</taxon>
        <taxon>Alphaproteobacteria</taxon>
        <taxon>Acetobacterales</taxon>
        <taxon>Acetobacteraceae</taxon>
        <taxon>Novacetimonas</taxon>
    </lineage>
</organism>
<protein>
    <submittedName>
        <fullName evidence="1">Uncharacterized protein</fullName>
    </submittedName>
</protein>